<feature type="compositionally biased region" description="Basic and acidic residues" evidence="1">
    <location>
        <begin position="875"/>
        <end position="884"/>
    </location>
</feature>
<dbReference type="Proteomes" id="UP000735302">
    <property type="component" value="Unassembled WGS sequence"/>
</dbReference>
<dbReference type="EMBL" id="BLXT01007988">
    <property type="protein sequence ID" value="GFO45075.1"/>
    <property type="molecule type" value="Genomic_DNA"/>
</dbReference>
<dbReference type="GO" id="GO:0016020">
    <property type="term" value="C:membrane"/>
    <property type="evidence" value="ECO:0007669"/>
    <property type="project" value="InterPro"/>
</dbReference>
<dbReference type="SUPFAM" id="SSF52540">
    <property type="entry name" value="P-loop containing nucleoside triphosphate hydrolases"/>
    <property type="match status" value="1"/>
</dbReference>
<evidence type="ECO:0000313" key="3">
    <source>
        <dbReference type="EMBL" id="GFO45075.1"/>
    </source>
</evidence>
<feature type="region of interest" description="Disordered" evidence="1">
    <location>
        <begin position="862"/>
        <end position="884"/>
    </location>
</feature>
<protein>
    <submittedName>
        <fullName evidence="3">ATP-binding cassette sub-family a member 3</fullName>
    </submittedName>
</protein>
<feature type="transmembrane region" description="Helical" evidence="2">
    <location>
        <begin position="637"/>
        <end position="654"/>
    </location>
</feature>
<reference evidence="3 4" key="1">
    <citation type="journal article" date="2021" name="Elife">
        <title>Chloroplast acquisition without the gene transfer in kleptoplastic sea slugs, Plakobranchus ocellatus.</title>
        <authorList>
            <person name="Maeda T."/>
            <person name="Takahashi S."/>
            <person name="Yoshida T."/>
            <person name="Shimamura S."/>
            <person name="Takaki Y."/>
            <person name="Nagai Y."/>
            <person name="Toyoda A."/>
            <person name="Suzuki Y."/>
            <person name="Arimoto A."/>
            <person name="Ishii H."/>
            <person name="Satoh N."/>
            <person name="Nishiyama T."/>
            <person name="Hasebe M."/>
            <person name="Maruyama T."/>
            <person name="Minagawa J."/>
            <person name="Obokata J."/>
            <person name="Shigenobu S."/>
        </authorList>
    </citation>
    <scope>NUCLEOTIDE SEQUENCE [LARGE SCALE GENOMIC DNA]</scope>
</reference>
<accession>A0AAV4DM11</accession>
<dbReference type="AlphaFoldDB" id="A0AAV4DM11"/>
<feature type="transmembrane region" description="Helical" evidence="2">
    <location>
        <begin position="591"/>
        <end position="608"/>
    </location>
</feature>
<evidence type="ECO:0000313" key="4">
    <source>
        <dbReference type="Proteomes" id="UP000735302"/>
    </source>
</evidence>
<organism evidence="3 4">
    <name type="scientific">Plakobranchus ocellatus</name>
    <dbReference type="NCBI Taxonomy" id="259542"/>
    <lineage>
        <taxon>Eukaryota</taxon>
        <taxon>Metazoa</taxon>
        <taxon>Spiralia</taxon>
        <taxon>Lophotrochozoa</taxon>
        <taxon>Mollusca</taxon>
        <taxon>Gastropoda</taxon>
        <taxon>Heterobranchia</taxon>
        <taxon>Euthyneura</taxon>
        <taxon>Panpulmonata</taxon>
        <taxon>Sacoglossa</taxon>
        <taxon>Placobranchoidea</taxon>
        <taxon>Plakobranchidae</taxon>
        <taxon>Plakobranchus</taxon>
    </lineage>
</organism>
<keyword evidence="3" id="KW-0547">Nucleotide-binding</keyword>
<dbReference type="InterPro" id="IPR027417">
    <property type="entry name" value="P-loop_NTPase"/>
</dbReference>
<dbReference type="GO" id="GO:0003676">
    <property type="term" value="F:nucleic acid binding"/>
    <property type="evidence" value="ECO:0007669"/>
    <property type="project" value="InterPro"/>
</dbReference>
<comment type="caution">
    <text evidence="3">The sequence shown here is derived from an EMBL/GenBank/DDBJ whole genome shotgun (WGS) entry which is preliminary data.</text>
</comment>
<keyword evidence="3" id="KW-0067">ATP-binding</keyword>
<dbReference type="GO" id="GO:0005524">
    <property type="term" value="F:ATP binding"/>
    <property type="evidence" value="ECO:0007669"/>
    <property type="project" value="UniProtKB-KW"/>
</dbReference>
<feature type="non-terminal residue" evidence="3">
    <location>
        <position position="884"/>
    </location>
</feature>
<feature type="transmembrane region" description="Helical" evidence="2">
    <location>
        <begin position="721"/>
        <end position="741"/>
    </location>
</feature>
<dbReference type="GO" id="GO:0140359">
    <property type="term" value="F:ABC-type transporter activity"/>
    <property type="evidence" value="ECO:0007669"/>
    <property type="project" value="InterPro"/>
</dbReference>
<gene>
    <name evidence="3" type="ORF">PoB_007158000</name>
</gene>
<keyword evidence="2" id="KW-1133">Transmembrane helix</keyword>
<feature type="region of interest" description="Disordered" evidence="1">
    <location>
        <begin position="358"/>
        <end position="383"/>
    </location>
</feature>
<sequence>MRPLIQQTLHSNGCSATVGTDLAPSDFHLFGPLKRHLGGMAFETEDDLISELRNWFDNLDVDFFRVGINSLLSRWQKCIDLHGDVAPVCGTATVFGLDCVRDSAKIMRNCGVSQRDNYGLFEALTVHENFWLTYWLRRRSQNRKKKNMDDLIEDAKLTAVIDKELWKLKYDDRAILSLIILEDPTKDISFHSKTRVWNLIRKHGEGRTVLISTKDMGEAQIIGDTITIFLDGHIHCAGSVPYLNAVFDTGYYLNVERSKQDHDPITYRMCMYYSPDCVLLEHSAERLMFLLPDTTTNMIDLLDYLEHHQTNLGITNFDVQGSTLENAFISESCSSSIADGTSTAIPFKPVSSSIDVWSPRSQQNMADSSDTSDTESQHEKTEVERFQGAKLHLRRFSVLLTTRAVIYSKRMETELLQCLMIILLLVYHKQGEGLHKNSETSEFGVDHRYSHIHFCPSFVTLALDEVNKSAHNRNPEHQRLWDGLRHIIDKETNLDCYEIVECPSSTLKTCIDNNLHTMGPLSYGIQLSPRQNDSLNALIITPANQMEEALIAPMTVTMQLFLRFATMDKKNKFKIRYRSIYPSPKRQHPDTYLKLGIVAVIMFINIPYRNINQRQSGYTMLQEISGANPFPRCLANFIVYLTSYVVLAIVYFLAHQYSYPIFPKEDEADWLVTLVLLNGAMMITHIYCLQLFFSSALVGCVVIMGFVLITEDMQPKEEDPIIYVIAGLAHFIFWTLLSLILEYRLHSRFKRWLKKRVLKSKHSVGRSVSKDYSLSPVPAIMVTPPNDPPSYGSLISQERMQIVSVSPPDNNFTRVMKSMQASLLDQTKSFSKQAIPGCPDDSSCVDTVTSCRSTPECMDEAVKQNLARESPVPEQQRKDPYASG</sequence>
<keyword evidence="2" id="KW-0812">Transmembrane</keyword>
<dbReference type="Gene3D" id="3.30.420.10">
    <property type="entry name" value="Ribonuclease H-like superfamily/Ribonuclease H"/>
    <property type="match status" value="1"/>
</dbReference>
<keyword evidence="4" id="KW-1185">Reference proteome</keyword>
<keyword evidence="2" id="KW-0472">Membrane</keyword>
<dbReference type="Gene3D" id="3.40.50.300">
    <property type="entry name" value="P-loop containing nucleotide triphosphate hydrolases"/>
    <property type="match status" value="1"/>
</dbReference>
<evidence type="ECO:0000256" key="1">
    <source>
        <dbReference type="SAM" id="MobiDB-lite"/>
    </source>
</evidence>
<proteinExistence type="predicted"/>
<feature type="compositionally biased region" description="Polar residues" evidence="1">
    <location>
        <begin position="358"/>
        <end position="371"/>
    </location>
</feature>
<dbReference type="InterPro" id="IPR036397">
    <property type="entry name" value="RNaseH_sf"/>
</dbReference>
<dbReference type="InterPro" id="IPR026082">
    <property type="entry name" value="ABCA"/>
</dbReference>
<feature type="transmembrane region" description="Helical" evidence="2">
    <location>
        <begin position="686"/>
        <end position="709"/>
    </location>
</feature>
<dbReference type="PANTHER" id="PTHR19229">
    <property type="entry name" value="ATP-BINDING CASSETTE TRANSPORTER SUBFAMILY A ABCA"/>
    <property type="match status" value="1"/>
</dbReference>
<evidence type="ECO:0000256" key="2">
    <source>
        <dbReference type="SAM" id="Phobius"/>
    </source>
</evidence>
<name>A0AAV4DM11_9GAST</name>